<name>A0A0T6BJS0_9BACI</name>
<comment type="similarity">
    <text evidence="1">Belongs to the carbohydrate kinase PfkB family.</text>
</comment>
<evidence type="ECO:0000313" key="10">
    <source>
        <dbReference type="Proteomes" id="UP001341297"/>
    </source>
</evidence>
<evidence type="ECO:0000256" key="1">
    <source>
        <dbReference type="ARBA" id="ARBA00010688"/>
    </source>
</evidence>
<dbReference type="PANTHER" id="PTHR43085">
    <property type="entry name" value="HEXOKINASE FAMILY MEMBER"/>
    <property type="match status" value="1"/>
</dbReference>
<comment type="caution">
    <text evidence="7">The sequence shown here is derived from an EMBL/GenBank/DDBJ whole genome shotgun (WGS) entry which is preliminary data.</text>
</comment>
<keyword evidence="3" id="KW-0547">Nucleotide-binding</keyword>
<keyword evidence="4 7" id="KW-0418">Kinase</keyword>
<organism evidence="7 9">
    <name type="scientific">Bacillus glycinifermentans</name>
    <dbReference type="NCBI Taxonomy" id="1664069"/>
    <lineage>
        <taxon>Bacteria</taxon>
        <taxon>Bacillati</taxon>
        <taxon>Bacillota</taxon>
        <taxon>Bacilli</taxon>
        <taxon>Bacillales</taxon>
        <taxon>Bacillaceae</taxon>
        <taxon>Bacillus</taxon>
    </lineage>
</organism>
<dbReference type="CDD" id="cd01166">
    <property type="entry name" value="KdgK"/>
    <property type="match status" value="1"/>
</dbReference>
<evidence type="ECO:0000256" key="3">
    <source>
        <dbReference type="ARBA" id="ARBA00022741"/>
    </source>
</evidence>
<dbReference type="InterPro" id="IPR029056">
    <property type="entry name" value="Ribokinase-like"/>
</dbReference>
<dbReference type="SUPFAM" id="SSF53613">
    <property type="entry name" value="Ribokinase-like"/>
    <property type="match status" value="1"/>
</dbReference>
<dbReference type="Proteomes" id="UP000036168">
    <property type="component" value="Unassembled WGS sequence"/>
</dbReference>
<dbReference type="RefSeq" id="WP_048352731.1">
    <property type="nucleotide sequence ID" value="NZ_CP023481.1"/>
</dbReference>
<reference evidence="8 10" key="3">
    <citation type="submission" date="2023-03" db="EMBL/GenBank/DDBJ databases">
        <title>Agriculturally important microbes genome sequencing.</title>
        <authorList>
            <person name="Dunlap C."/>
        </authorList>
    </citation>
    <scope>NUCLEOTIDE SEQUENCE [LARGE SCALE GENOMIC DNA]</scope>
    <source>
        <strain evidence="8 10">CBP-3203</strain>
    </source>
</reference>
<protein>
    <submittedName>
        <fullName evidence="7">2-dehydro-3-deoxygluconokinase</fullName>
    </submittedName>
    <submittedName>
        <fullName evidence="8">Sugar kinase</fullName>
    </submittedName>
</protein>
<dbReference type="PANTHER" id="PTHR43085:SF1">
    <property type="entry name" value="PSEUDOURIDINE KINASE-RELATED"/>
    <property type="match status" value="1"/>
</dbReference>
<dbReference type="EMBL" id="JARRTL010000006">
    <property type="protein sequence ID" value="MEC0483825.1"/>
    <property type="molecule type" value="Genomic_DNA"/>
</dbReference>
<evidence type="ECO:0000259" key="6">
    <source>
        <dbReference type="Pfam" id="PF00294"/>
    </source>
</evidence>
<gene>
    <name evidence="7" type="ORF">AB447_206040</name>
    <name evidence="8" type="ORF">P8828_03035</name>
</gene>
<reference evidence="7" key="2">
    <citation type="submission" date="2015-10" db="EMBL/GenBank/DDBJ databases">
        <authorList>
            <person name="Gilbert D.G."/>
        </authorList>
    </citation>
    <scope>NUCLEOTIDE SEQUENCE</scope>
    <source>
        <strain evidence="7">GO-13</strain>
    </source>
</reference>
<evidence type="ECO:0000256" key="4">
    <source>
        <dbReference type="ARBA" id="ARBA00022777"/>
    </source>
</evidence>
<evidence type="ECO:0000313" key="9">
    <source>
        <dbReference type="Proteomes" id="UP000036168"/>
    </source>
</evidence>
<evidence type="ECO:0000313" key="7">
    <source>
        <dbReference type="EMBL" id="KRT90139.1"/>
    </source>
</evidence>
<dbReference type="InterPro" id="IPR050306">
    <property type="entry name" value="PfkB_Carbo_kinase"/>
</dbReference>
<dbReference type="GO" id="GO:0005524">
    <property type="term" value="F:ATP binding"/>
    <property type="evidence" value="ECO:0007669"/>
    <property type="project" value="UniProtKB-KW"/>
</dbReference>
<dbReference type="InterPro" id="IPR002173">
    <property type="entry name" value="Carboh/pur_kinase_PfkB_CS"/>
</dbReference>
<keyword evidence="10" id="KW-1185">Reference proteome</keyword>
<dbReference type="PROSITE" id="PS00584">
    <property type="entry name" value="PFKB_KINASES_2"/>
    <property type="match status" value="1"/>
</dbReference>
<proteinExistence type="inferred from homology"/>
<evidence type="ECO:0000256" key="2">
    <source>
        <dbReference type="ARBA" id="ARBA00022679"/>
    </source>
</evidence>
<dbReference type="Gene3D" id="3.40.1190.20">
    <property type="match status" value="1"/>
</dbReference>
<dbReference type="EMBL" id="LECW02000045">
    <property type="protein sequence ID" value="KRT90139.1"/>
    <property type="molecule type" value="Genomic_DNA"/>
</dbReference>
<dbReference type="OrthoDB" id="9813569at2"/>
<evidence type="ECO:0000313" key="8">
    <source>
        <dbReference type="EMBL" id="MEC0483825.1"/>
    </source>
</evidence>
<reference evidence="7 9" key="1">
    <citation type="journal article" date="2015" name="Int. J. Syst. Evol. Microbiol.">
        <title>Bacillus glycinifermentans sp. nov., isolated from fermented soybean paste.</title>
        <authorList>
            <person name="Kim S.J."/>
            <person name="Dunlap C.A."/>
            <person name="Kwon S.W."/>
            <person name="Rooney A.P."/>
        </authorList>
    </citation>
    <scope>NUCLEOTIDE SEQUENCE [LARGE SCALE GENOMIC DNA]</scope>
    <source>
        <strain evidence="7 9">GO-13</strain>
    </source>
</reference>
<dbReference type="STRING" id="1664069.BGLY_4530"/>
<dbReference type="Pfam" id="PF00294">
    <property type="entry name" value="PfkB"/>
    <property type="match status" value="1"/>
</dbReference>
<keyword evidence="2" id="KW-0808">Transferase</keyword>
<keyword evidence="5" id="KW-0067">ATP-binding</keyword>
<dbReference type="GO" id="GO:0016301">
    <property type="term" value="F:kinase activity"/>
    <property type="evidence" value="ECO:0007669"/>
    <property type="project" value="UniProtKB-KW"/>
</dbReference>
<evidence type="ECO:0000256" key="5">
    <source>
        <dbReference type="ARBA" id="ARBA00022840"/>
    </source>
</evidence>
<feature type="domain" description="Carbohydrate kinase PfkB" evidence="6">
    <location>
        <begin position="2"/>
        <end position="299"/>
    </location>
</feature>
<dbReference type="AlphaFoldDB" id="A0A0T6BJS0"/>
<dbReference type="Proteomes" id="UP001341297">
    <property type="component" value="Unassembled WGS sequence"/>
</dbReference>
<sequence length="317" mass="34389">MDVISIGEAMALFTPNEDGPLRYARNYSARIAGAETNTLIGLAKLGKKTGWISRLGKDEFGAMILSSVRGEGVDVSRVKIDADAPTGLFFKERANEAQVNVFYYRNGSAASFLEKGDIDEDYIKNAGFLYITGITPALSESASEAVFYAVKLARKHHKPVVFDPNVRKKLWEPERARQTILELVKQSDVVLPGLGEGRFLFGTDDEKDIAEAVHRLGSDIAVVKLGAKGAYYSSKNESGYEKGYEIQRVRDPVGAGDGFAAGILSGLIEGIPLPGAVKRGCAVGAMVTLVNGDIEGLPDRDRLFAFMEQSEEDDVSR</sequence>
<dbReference type="InterPro" id="IPR011611">
    <property type="entry name" value="PfkB_dom"/>
</dbReference>
<accession>A0A0T6BJS0</accession>